<dbReference type="InterPro" id="IPR016166">
    <property type="entry name" value="FAD-bd_PCMH"/>
</dbReference>
<dbReference type="Gene3D" id="3.30.43.10">
    <property type="entry name" value="Uridine Diphospho-n-acetylenolpyruvylglucosamine Reductase, domain 2"/>
    <property type="match status" value="1"/>
</dbReference>
<keyword evidence="3" id="KW-0560">Oxidoreductase</keyword>
<proteinExistence type="predicted"/>
<dbReference type="InterPro" id="IPR036318">
    <property type="entry name" value="FAD-bd_PCMH-like_sf"/>
</dbReference>
<dbReference type="SUPFAM" id="SSF56176">
    <property type="entry name" value="FAD-binding/transporter-associated domain-like"/>
    <property type="match status" value="1"/>
</dbReference>
<dbReference type="Proteomes" id="UP000595254">
    <property type="component" value="Chromosome"/>
</dbReference>
<dbReference type="GO" id="GO:0071949">
    <property type="term" value="F:FAD binding"/>
    <property type="evidence" value="ECO:0007669"/>
    <property type="project" value="InterPro"/>
</dbReference>
<dbReference type="InterPro" id="IPR016169">
    <property type="entry name" value="FAD-bd_PCMH_sub2"/>
</dbReference>
<dbReference type="Pfam" id="PF00941">
    <property type="entry name" value="FAD_binding_5"/>
    <property type="match status" value="1"/>
</dbReference>
<feature type="domain" description="FAD-binding PCMH-type" evidence="4">
    <location>
        <begin position="1"/>
        <end position="174"/>
    </location>
</feature>
<keyword evidence="6" id="KW-1185">Reference proteome</keyword>
<evidence type="ECO:0000313" key="5">
    <source>
        <dbReference type="EMBL" id="QQT01063.1"/>
    </source>
</evidence>
<dbReference type="SUPFAM" id="SSF55447">
    <property type="entry name" value="CO dehydrogenase flavoprotein C-terminal domain-like"/>
    <property type="match status" value="1"/>
</dbReference>
<keyword evidence="2" id="KW-0274">FAD</keyword>
<name>A0A974S139_PERPY</name>
<reference evidence="5 6" key="1">
    <citation type="submission" date="2021-01" db="EMBL/GenBank/DDBJ databases">
        <title>FDA dAtabase for Regulatory Grade micrObial Sequences (FDA-ARGOS): Supporting development and validation of Infectious Disease Dx tests.</title>
        <authorList>
            <person name="Nelson B."/>
            <person name="Plummer A."/>
            <person name="Tallon L."/>
            <person name="Sadzewicz L."/>
            <person name="Zhao X."/>
            <person name="Boylan J."/>
            <person name="Ott S."/>
            <person name="Bowen H."/>
            <person name="Vavikolanu K."/>
            <person name="Mehta A."/>
            <person name="Aluvathingal J."/>
            <person name="Nadendla S."/>
            <person name="Myers T."/>
            <person name="Yan Y."/>
            <person name="Sichtig H."/>
        </authorList>
    </citation>
    <scope>NUCLEOTIDE SEQUENCE [LARGE SCALE GENOMIC DNA]</scope>
    <source>
        <strain evidence="5 6">FDAARGOS_1161</strain>
    </source>
</reference>
<dbReference type="GO" id="GO:0016491">
    <property type="term" value="F:oxidoreductase activity"/>
    <property type="evidence" value="ECO:0007669"/>
    <property type="project" value="UniProtKB-KW"/>
</dbReference>
<accession>A0A974S139</accession>
<dbReference type="EMBL" id="CP068053">
    <property type="protein sequence ID" value="QQT01063.1"/>
    <property type="molecule type" value="Genomic_DNA"/>
</dbReference>
<dbReference type="PROSITE" id="PS51387">
    <property type="entry name" value="FAD_PCMH"/>
    <property type="match status" value="1"/>
</dbReference>
<keyword evidence="1" id="KW-0285">Flavoprotein</keyword>
<dbReference type="InterPro" id="IPR016167">
    <property type="entry name" value="FAD-bd_PCMH_sub1"/>
</dbReference>
<evidence type="ECO:0000256" key="3">
    <source>
        <dbReference type="ARBA" id="ARBA00023002"/>
    </source>
</evidence>
<dbReference type="PANTHER" id="PTHR42659:SF2">
    <property type="entry name" value="XANTHINE DEHYDROGENASE SUBUNIT C-RELATED"/>
    <property type="match status" value="1"/>
</dbReference>
<evidence type="ECO:0000313" key="6">
    <source>
        <dbReference type="Proteomes" id="UP000595254"/>
    </source>
</evidence>
<dbReference type="InterPro" id="IPR002346">
    <property type="entry name" value="Mopterin_DH_FAD-bd"/>
</dbReference>
<dbReference type="Gene3D" id="3.30.465.10">
    <property type="match status" value="1"/>
</dbReference>
<dbReference type="InterPro" id="IPR036683">
    <property type="entry name" value="CO_DH_flav_C_dom_sf"/>
</dbReference>
<dbReference type="RefSeq" id="WP_040375665.1">
    <property type="nucleotide sequence ID" value="NZ_CP068053.1"/>
</dbReference>
<evidence type="ECO:0000256" key="1">
    <source>
        <dbReference type="ARBA" id="ARBA00022630"/>
    </source>
</evidence>
<evidence type="ECO:0000256" key="2">
    <source>
        <dbReference type="ARBA" id="ARBA00022827"/>
    </source>
</evidence>
<dbReference type="InterPro" id="IPR051312">
    <property type="entry name" value="Diverse_Substr_Oxidored"/>
</dbReference>
<organism evidence="5 6">
    <name type="scientific">Peribacillus psychrosaccharolyticus</name>
    <name type="common">Bacillus psychrosaccharolyticus</name>
    <dbReference type="NCBI Taxonomy" id="1407"/>
    <lineage>
        <taxon>Bacteria</taxon>
        <taxon>Bacillati</taxon>
        <taxon>Bacillota</taxon>
        <taxon>Bacilli</taxon>
        <taxon>Bacillales</taxon>
        <taxon>Bacillaceae</taxon>
        <taxon>Peribacillus</taxon>
    </lineage>
</organism>
<dbReference type="AlphaFoldDB" id="A0A974S139"/>
<protein>
    <submittedName>
        <fullName evidence="5">FAD binding domain-containing protein</fullName>
    </submittedName>
</protein>
<dbReference type="PANTHER" id="PTHR42659">
    <property type="entry name" value="XANTHINE DEHYDROGENASE SUBUNIT C-RELATED"/>
    <property type="match status" value="1"/>
</dbReference>
<gene>
    <name evidence="5" type="ORF">I6J18_03930</name>
</gene>
<evidence type="ECO:0000259" key="4">
    <source>
        <dbReference type="PROSITE" id="PS51387"/>
    </source>
</evidence>
<sequence>MLSYNFDYYQPKSIDEAVGLYQTLKAEEKKPIYYSGGTEIITLGRLNLVKTGAVIDLKGIPECMEYTLHNHQLIIGSALSLNTFEENRLFPLLTLTSKEIADYTSRNKITLGGNICGQIFYREAVLPFLLTDSYVTIAGPNGIRKAAINEIFYCTLQLEEGEFLVQIATEEKFLMAPHLSVKKRKQWDTGYPLITVAALKKDEEIRFAFSGLCPYPFRSKQIETILNNQDLSYKDRISTSFQYLPKPILNDTEGSSGYRMFVLETTLTNIFSVLGGEEK</sequence>
<dbReference type="KEGG" id="ppsr:I6J18_03930"/>